<comment type="caution">
    <text evidence="2">The sequence shown here is derived from an EMBL/GenBank/DDBJ whole genome shotgun (WGS) entry which is preliminary data.</text>
</comment>
<dbReference type="AlphaFoldDB" id="A0A917LS91"/>
<evidence type="ECO:0000313" key="3">
    <source>
        <dbReference type="Proteomes" id="UP000627715"/>
    </source>
</evidence>
<dbReference type="Proteomes" id="UP000627715">
    <property type="component" value="Unassembled WGS sequence"/>
</dbReference>
<dbReference type="PROSITE" id="PS00430">
    <property type="entry name" value="TONB_DEPENDENT_REC_1"/>
    <property type="match status" value="1"/>
</dbReference>
<gene>
    <name evidence="2" type="ORF">GCM10011403_09770</name>
</gene>
<proteinExistence type="predicted"/>
<evidence type="ECO:0008006" key="4">
    <source>
        <dbReference type="Google" id="ProtNLM"/>
    </source>
</evidence>
<dbReference type="EMBL" id="BMIY01000004">
    <property type="protein sequence ID" value="GGG54705.1"/>
    <property type="molecule type" value="Genomic_DNA"/>
</dbReference>
<keyword evidence="1" id="KW-0732">Signal</keyword>
<feature type="signal peptide" evidence="1">
    <location>
        <begin position="1"/>
        <end position="23"/>
    </location>
</feature>
<accession>A0A917LS91</accession>
<sequence length="358" mass="39319">MHSKASVFSVVLFLAAIALPAQAQNELQTSTNSPDSFSVSGSERFLQTADTGKFALIITGAAASPEIRQRFRGWTSQLDEILQRDYDYSADHVRILLDDGDNVGGLGARVAGASTADAIEEHLRDWQSDMTAGDLLSVFMIGHGAATFGDAKFNNVGPDMTGDELALWLEPYQEQDIVLFNMTNAGFEFARALSAPGRIVISATRSSAERFDPIFPRYLLAGLEGRQADLDRNEQVSILELFNFASSQVAAWYDEQGRLPTEHAVLDDTGDGLFSLNPGIEESDGLLAEVAYLNILTPDPDKQSPQAPAMLAEVQALERQVILLRNQKANYLEAEYWRQMEDLLIALARTTEAYHDLP</sequence>
<keyword evidence="3" id="KW-1185">Reference proteome</keyword>
<dbReference type="InterPro" id="IPR010916">
    <property type="entry name" value="TonB_box_CS"/>
</dbReference>
<reference evidence="2" key="2">
    <citation type="submission" date="2020-09" db="EMBL/GenBank/DDBJ databases">
        <authorList>
            <person name="Sun Q."/>
            <person name="Zhou Y."/>
        </authorList>
    </citation>
    <scope>NUCLEOTIDE SEQUENCE</scope>
    <source>
        <strain evidence="2">CGMCC 1.15425</strain>
    </source>
</reference>
<evidence type="ECO:0000313" key="2">
    <source>
        <dbReference type="EMBL" id="GGG54705.1"/>
    </source>
</evidence>
<name>A0A917LS91_9GAMM</name>
<organism evidence="2 3">
    <name type="scientific">Pseudohongiella nitratireducens</name>
    <dbReference type="NCBI Taxonomy" id="1768907"/>
    <lineage>
        <taxon>Bacteria</taxon>
        <taxon>Pseudomonadati</taxon>
        <taxon>Pseudomonadota</taxon>
        <taxon>Gammaproteobacteria</taxon>
        <taxon>Pseudomonadales</taxon>
        <taxon>Pseudohongiellaceae</taxon>
        <taxon>Pseudohongiella</taxon>
    </lineage>
</organism>
<protein>
    <recommendedName>
        <fullName evidence="4">Caspase family protein</fullName>
    </recommendedName>
</protein>
<reference evidence="2" key="1">
    <citation type="journal article" date="2014" name="Int. J. Syst. Evol. Microbiol.">
        <title>Complete genome sequence of Corynebacterium casei LMG S-19264T (=DSM 44701T), isolated from a smear-ripened cheese.</title>
        <authorList>
            <consortium name="US DOE Joint Genome Institute (JGI-PGF)"/>
            <person name="Walter F."/>
            <person name="Albersmeier A."/>
            <person name="Kalinowski J."/>
            <person name="Ruckert C."/>
        </authorList>
    </citation>
    <scope>NUCLEOTIDE SEQUENCE</scope>
    <source>
        <strain evidence="2">CGMCC 1.15425</strain>
    </source>
</reference>
<evidence type="ECO:0000256" key="1">
    <source>
        <dbReference type="SAM" id="SignalP"/>
    </source>
</evidence>
<feature type="chain" id="PRO_5037759503" description="Caspase family protein" evidence="1">
    <location>
        <begin position="24"/>
        <end position="358"/>
    </location>
</feature>